<keyword evidence="3" id="KW-1185">Reference proteome</keyword>
<evidence type="ECO:0000256" key="1">
    <source>
        <dbReference type="SAM" id="SignalP"/>
    </source>
</evidence>
<feature type="signal peptide" evidence="1">
    <location>
        <begin position="1"/>
        <end position="30"/>
    </location>
</feature>
<organism evidence="2 3">
    <name type="scientific">Nocardia rhizosphaerae</name>
    <dbReference type="NCBI Taxonomy" id="1691571"/>
    <lineage>
        <taxon>Bacteria</taxon>
        <taxon>Bacillati</taxon>
        <taxon>Actinomycetota</taxon>
        <taxon>Actinomycetes</taxon>
        <taxon>Mycobacteriales</taxon>
        <taxon>Nocardiaceae</taxon>
        <taxon>Nocardia</taxon>
    </lineage>
</organism>
<accession>A0ABV8LBA8</accession>
<gene>
    <name evidence="2" type="ORF">ACFOW8_21645</name>
</gene>
<proteinExistence type="predicted"/>
<evidence type="ECO:0000313" key="2">
    <source>
        <dbReference type="EMBL" id="MFC4127535.1"/>
    </source>
</evidence>
<dbReference type="RefSeq" id="WP_378552988.1">
    <property type="nucleotide sequence ID" value="NZ_JBHSBA010000014.1"/>
</dbReference>
<feature type="chain" id="PRO_5045888274" evidence="1">
    <location>
        <begin position="31"/>
        <end position="129"/>
    </location>
</feature>
<name>A0ABV8LBA8_9NOCA</name>
<dbReference type="EMBL" id="JBHSBA010000014">
    <property type="protein sequence ID" value="MFC4127535.1"/>
    <property type="molecule type" value="Genomic_DNA"/>
</dbReference>
<reference evidence="3" key="1">
    <citation type="journal article" date="2019" name="Int. J. Syst. Evol. Microbiol.">
        <title>The Global Catalogue of Microorganisms (GCM) 10K type strain sequencing project: providing services to taxonomists for standard genome sequencing and annotation.</title>
        <authorList>
            <consortium name="The Broad Institute Genomics Platform"/>
            <consortium name="The Broad Institute Genome Sequencing Center for Infectious Disease"/>
            <person name="Wu L."/>
            <person name="Ma J."/>
        </authorList>
    </citation>
    <scope>NUCLEOTIDE SEQUENCE [LARGE SCALE GENOMIC DNA]</scope>
    <source>
        <strain evidence="3">CGMCC 4.7204</strain>
    </source>
</reference>
<comment type="caution">
    <text evidence="2">The sequence shown here is derived from an EMBL/GenBank/DDBJ whole genome shotgun (WGS) entry which is preliminary data.</text>
</comment>
<evidence type="ECO:0000313" key="3">
    <source>
        <dbReference type="Proteomes" id="UP001595767"/>
    </source>
</evidence>
<protein>
    <submittedName>
        <fullName evidence="2">Uncharacterized protein</fullName>
    </submittedName>
</protein>
<sequence length="129" mass="13497">MTRTSFARSLMAVAAGCAAGFTLLTAPAQATNENPLDCSGVPGAQAAADRESARRGIAITPLCFSGGLYSNIHAGIPLAVVNPLTMPGTASVCVDERGTVEAAAKYEWTERVHVMPMCIQHRAFGVYEL</sequence>
<dbReference type="Proteomes" id="UP001595767">
    <property type="component" value="Unassembled WGS sequence"/>
</dbReference>
<keyword evidence="1" id="KW-0732">Signal</keyword>